<proteinExistence type="predicted"/>
<evidence type="ECO:0000313" key="3">
    <source>
        <dbReference type="Proteomes" id="UP001151760"/>
    </source>
</evidence>
<accession>A0ABQ5CIS3</accession>
<gene>
    <name evidence="2" type="ORF">Tco_0906874</name>
</gene>
<feature type="compositionally biased region" description="Basic and acidic residues" evidence="1">
    <location>
        <begin position="88"/>
        <end position="102"/>
    </location>
</feature>
<reference evidence="2" key="2">
    <citation type="submission" date="2022-01" db="EMBL/GenBank/DDBJ databases">
        <authorList>
            <person name="Yamashiro T."/>
            <person name="Shiraishi A."/>
            <person name="Satake H."/>
            <person name="Nakayama K."/>
        </authorList>
    </citation>
    <scope>NUCLEOTIDE SEQUENCE</scope>
</reference>
<comment type="caution">
    <text evidence="2">The sequence shown here is derived from an EMBL/GenBank/DDBJ whole genome shotgun (WGS) entry which is preliminary data.</text>
</comment>
<evidence type="ECO:0000313" key="2">
    <source>
        <dbReference type="EMBL" id="GJT26599.1"/>
    </source>
</evidence>
<organism evidence="2 3">
    <name type="scientific">Tanacetum coccineum</name>
    <dbReference type="NCBI Taxonomy" id="301880"/>
    <lineage>
        <taxon>Eukaryota</taxon>
        <taxon>Viridiplantae</taxon>
        <taxon>Streptophyta</taxon>
        <taxon>Embryophyta</taxon>
        <taxon>Tracheophyta</taxon>
        <taxon>Spermatophyta</taxon>
        <taxon>Magnoliopsida</taxon>
        <taxon>eudicotyledons</taxon>
        <taxon>Gunneridae</taxon>
        <taxon>Pentapetalae</taxon>
        <taxon>asterids</taxon>
        <taxon>campanulids</taxon>
        <taxon>Asterales</taxon>
        <taxon>Asteraceae</taxon>
        <taxon>Asteroideae</taxon>
        <taxon>Anthemideae</taxon>
        <taxon>Anthemidinae</taxon>
        <taxon>Tanacetum</taxon>
    </lineage>
</organism>
<feature type="region of interest" description="Disordered" evidence="1">
    <location>
        <begin position="76"/>
        <end position="106"/>
    </location>
</feature>
<evidence type="ECO:0000256" key="1">
    <source>
        <dbReference type="SAM" id="MobiDB-lite"/>
    </source>
</evidence>
<keyword evidence="3" id="KW-1185">Reference proteome</keyword>
<name>A0ABQ5CIS3_9ASTR</name>
<reference evidence="2" key="1">
    <citation type="journal article" date="2022" name="Int. J. Mol. Sci.">
        <title>Draft Genome of Tanacetum Coccineum: Genomic Comparison of Closely Related Tanacetum-Family Plants.</title>
        <authorList>
            <person name="Yamashiro T."/>
            <person name="Shiraishi A."/>
            <person name="Nakayama K."/>
            <person name="Satake H."/>
        </authorList>
    </citation>
    <scope>NUCLEOTIDE SEQUENCE</scope>
</reference>
<sequence>MVVIMVTDTNCRISIPYALSYTSRVKERKKVDRFSRETKKENAYDRMKTNTLSMCGEGELGIVSFNSLGQAEIVNDKLDDSDEEADAAEARRAQEENKESPRRRPNISFTNRLGVMDDMLGEIDEHIYKMSYEVEELTEVVLGMSKQYDQFYGELNE</sequence>
<dbReference type="EMBL" id="BQNB010014306">
    <property type="protein sequence ID" value="GJT26599.1"/>
    <property type="molecule type" value="Genomic_DNA"/>
</dbReference>
<dbReference type="Proteomes" id="UP001151760">
    <property type="component" value="Unassembled WGS sequence"/>
</dbReference>
<protein>
    <submittedName>
        <fullName evidence="2">Uncharacterized protein</fullName>
    </submittedName>
</protein>